<dbReference type="InterPro" id="IPR052351">
    <property type="entry name" value="Ornithine_N-alpha-AT"/>
</dbReference>
<dbReference type="GO" id="GO:0006629">
    <property type="term" value="P:lipid metabolic process"/>
    <property type="evidence" value="ECO:0007669"/>
    <property type="project" value="UniProtKB-KW"/>
</dbReference>
<dbReference type="SMART" id="SM00563">
    <property type="entry name" value="PlsC"/>
    <property type="match status" value="1"/>
</dbReference>
<evidence type="ECO:0000256" key="5">
    <source>
        <dbReference type="ARBA" id="ARBA00023315"/>
    </source>
</evidence>
<comment type="function">
    <text evidence="9">Catalyzes the first step in the biosynthesis of ornithine lipids, which are phosphorus-free membrane lipids. Catalyzes the 3-hydroxyacyl-acyl carrier protein-dependent acylation of ornithine to form lyso-ornithine lipid (LOL).</text>
</comment>
<comment type="similarity">
    <text evidence="6">Belongs to the acetyltransferase family. OlsB subfamily.</text>
</comment>
<evidence type="ECO:0000256" key="9">
    <source>
        <dbReference type="ARBA" id="ARBA00045724"/>
    </source>
</evidence>
<dbReference type="PANTHER" id="PTHR37323">
    <property type="entry name" value="GCN5-RELATED N-ACETYLTRANSFERASE"/>
    <property type="match status" value="1"/>
</dbReference>
<dbReference type="InterPro" id="IPR016181">
    <property type="entry name" value="Acyl_CoA_acyltransferase"/>
</dbReference>
<keyword evidence="13" id="KW-1185">Reference proteome</keyword>
<dbReference type="eggNOG" id="COG3176">
    <property type="taxonomic scope" value="Bacteria"/>
</dbReference>
<accession>H8L4Q2</accession>
<evidence type="ECO:0000256" key="2">
    <source>
        <dbReference type="ARBA" id="ARBA00022516"/>
    </source>
</evidence>
<dbReference type="RefSeq" id="WP_014403610.1">
    <property type="nucleotide sequence ID" value="NC_017033.1"/>
</dbReference>
<evidence type="ECO:0000256" key="1">
    <source>
        <dbReference type="ARBA" id="ARBA00005189"/>
    </source>
</evidence>
<dbReference type="SUPFAM" id="SSF55729">
    <property type="entry name" value="Acyl-CoA N-acyltransferases (Nat)"/>
    <property type="match status" value="1"/>
</dbReference>
<evidence type="ECO:0000259" key="11">
    <source>
        <dbReference type="SMART" id="SM00563"/>
    </source>
</evidence>
<comment type="catalytic activity">
    <reaction evidence="10">
        <text>a (3R)-hydroxyacyl-[ACP] + L-ornithine = a lyso-ornithine lipid + holo-[ACP] + H(+)</text>
        <dbReference type="Rhea" id="RHEA:20633"/>
        <dbReference type="Rhea" id="RHEA-COMP:9685"/>
        <dbReference type="Rhea" id="RHEA-COMP:9945"/>
        <dbReference type="ChEBI" id="CHEBI:15378"/>
        <dbReference type="ChEBI" id="CHEBI:46911"/>
        <dbReference type="ChEBI" id="CHEBI:64479"/>
        <dbReference type="ChEBI" id="CHEBI:78827"/>
        <dbReference type="ChEBI" id="CHEBI:138482"/>
        <dbReference type="EC" id="2.3.2.30"/>
    </reaction>
    <physiologicalReaction direction="left-to-right" evidence="10">
        <dbReference type="Rhea" id="RHEA:20634"/>
    </physiologicalReaction>
</comment>
<name>H8L4Q2_FRAAD</name>
<sequence>MFKVEQTLMERMPWLARYPRIKRPVLGMLERLADEDRFNHILRECGAAEGFDFVDRGLECLGVGHRVNPRELENIPVEGPLLIVANHPLGMSDALTLLQLVGSVRRDVKILGNDWLAAVPPLKRLLLPVDVFSKGAGSRLRAIYRCLDQGQALIIFPAGEVSRMRAGGVRDGRWSDGFARIAFKTGAQVLPIHIGARNSAMFYGLSLLAKPLSTAMLPREATSPVSRRLSISVGRAIDAAELRQKSGDSVLRAARLMRRHVYRVGRHRGLIFGGQAPLALPERADQVAAELMAQGEKLSTVPDGKQLWLFPGAADSVVLREIGRLRELTFRRVGEGTGMLRDLDAYDVHYEHLLLWDPVSLRIVGSYRLGHGGKLLARGGISALYSASLFNYSPALESRLEQGMELGRSFIAPAFWRSRALDQLWQGIGLYLQRHAEVRYVFGPVSMSVSLPREAREWIAAAHRHYFGVSGLAKARQPFVVSPEVVEGVNQALDGLDPAAGLGKLKNHLDALGVTLPVLYRQYVDLVDPQGVQFLDFGEDPDFSGCVDGLVMLDLANLKPSKRVRYLGAERAAALAEAAKAGLTGFGQAPSSAA</sequence>
<dbReference type="Proteomes" id="UP000005234">
    <property type="component" value="Chromosome"/>
</dbReference>
<dbReference type="SUPFAM" id="SSF69593">
    <property type="entry name" value="Glycerol-3-phosphate (1)-acyltransferase"/>
    <property type="match status" value="1"/>
</dbReference>
<dbReference type="Pfam" id="PF13444">
    <property type="entry name" value="Acetyltransf_5"/>
    <property type="match status" value="1"/>
</dbReference>
<dbReference type="EMBL" id="CP003350">
    <property type="protein sequence ID" value="AFC86607.1"/>
    <property type="molecule type" value="Genomic_DNA"/>
</dbReference>
<comment type="pathway">
    <text evidence="1">Lipid metabolism.</text>
</comment>
<dbReference type="STRING" id="767434.Fraau_2231"/>
<dbReference type="InterPro" id="IPR002123">
    <property type="entry name" value="Plipid/glycerol_acylTrfase"/>
</dbReference>
<dbReference type="Pfam" id="PF19576">
    <property type="entry name" value="Acyltransf_2"/>
    <property type="match status" value="1"/>
</dbReference>
<dbReference type="AlphaFoldDB" id="H8L4Q2"/>
<gene>
    <name evidence="12" type="ordered locus">Fraau_2231</name>
</gene>
<keyword evidence="4" id="KW-0443">Lipid metabolism</keyword>
<dbReference type="eggNOG" id="COG0204">
    <property type="taxonomic scope" value="Bacteria"/>
</dbReference>
<dbReference type="EC" id="2.3.2.30" evidence="7"/>
<organism evidence="12 13">
    <name type="scientific">Frateuria aurantia (strain ATCC 33424 / DSM 6220 / KCTC 2777 / LMG 1558 / NBRC 3245 / NCIMB 13370)</name>
    <name type="common">Acetobacter aurantius</name>
    <dbReference type="NCBI Taxonomy" id="767434"/>
    <lineage>
        <taxon>Bacteria</taxon>
        <taxon>Pseudomonadati</taxon>
        <taxon>Pseudomonadota</taxon>
        <taxon>Gammaproteobacteria</taxon>
        <taxon>Lysobacterales</taxon>
        <taxon>Rhodanobacteraceae</taxon>
        <taxon>Frateuria</taxon>
    </lineage>
</organism>
<dbReference type="OrthoDB" id="1113830at2"/>
<evidence type="ECO:0000256" key="6">
    <source>
        <dbReference type="ARBA" id="ARBA00038095"/>
    </source>
</evidence>
<evidence type="ECO:0000256" key="10">
    <source>
        <dbReference type="ARBA" id="ARBA00047785"/>
    </source>
</evidence>
<evidence type="ECO:0000256" key="3">
    <source>
        <dbReference type="ARBA" id="ARBA00022679"/>
    </source>
</evidence>
<feature type="domain" description="Phospholipid/glycerol acyltransferase" evidence="11">
    <location>
        <begin position="81"/>
        <end position="197"/>
    </location>
</feature>
<dbReference type="HOGENOM" id="CLU_033329_1_0_6"/>
<keyword evidence="2" id="KW-0444">Lipid biosynthesis</keyword>
<evidence type="ECO:0000313" key="12">
    <source>
        <dbReference type="EMBL" id="AFC86607.1"/>
    </source>
</evidence>
<keyword evidence="5" id="KW-0012">Acyltransferase</keyword>
<evidence type="ECO:0000256" key="8">
    <source>
        <dbReference type="ARBA" id="ARBA00039866"/>
    </source>
</evidence>
<evidence type="ECO:0000256" key="7">
    <source>
        <dbReference type="ARBA" id="ARBA00039058"/>
    </source>
</evidence>
<evidence type="ECO:0000313" key="13">
    <source>
        <dbReference type="Proteomes" id="UP000005234"/>
    </source>
</evidence>
<reference evidence="12" key="1">
    <citation type="submission" date="2012-02" db="EMBL/GenBank/DDBJ databases">
        <title>The complete genome of Frateuria aurantia DSM 6220.</title>
        <authorList>
            <consortium name="US DOE Joint Genome Institute (JGI-PGF)"/>
            <person name="Lucas S."/>
            <person name="Copeland A."/>
            <person name="Lapidus A."/>
            <person name="Glavina del Rio T."/>
            <person name="Dalin E."/>
            <person name="Tice H."/>
            <person name="Bruce D."/>
            <person name="Goodwin L."/>
            <person name="Pitluck S."/>
            <person name="Peters L."/>
            <person name="Ovchinnikova G."/>
            <person name="Teshima H."/>
            <person name="Kyrpides N."/>
            <person name="Mavromatis K."/>
            <person name="Ivanova N."/>
            <person name="Brettin T."/>
            <person name="Detter J.C."/>
            <person name="Han C."/>
            <person name="Larimer F."/>
            <person name="Land M."/>
            <person name="Hauser L."/>
            <person name="Markowitz V."/>
            <person name="Cheng J.-F."/>
            <person name="Hugenholtz P."/>
            <person name="Woyke T."/>
            <person name="Wu D."/>
            <person name="Brambilla E."/>
            <person name="Klenk H.-P."/>
            <person name="Eisen J.A."/>
        </authorList>
    </citation>
    <scope>NUCLEOTIDE SEQUENCE</scope>
    <source>
        <strain evidence="12">DSM 6220</strain>
    </source>
</reference>
<keyword evidence="3" id="KW-0808">Transferase</keyword>
<evidence type="ECO:0000256" key="4">
    <source>
        <dbReference type="ARBA" id="ARBA00023098"/>
    </source>
</evidence>
<dbReference type="InterPro" id="IPR045746">
    <property type="entry name" value="ACT14924-like_Acyltransf_dom"/>
</dbReference>
<dbReference type="PANTHER" id="PTHR37323:SF1">
    <property type="entry name" value="L-ORNITHINE N(ALPHA)-ACYLTRANSFERASE"/>
    <property type="match status" value="1"/>
</dbReference>
<protein>
    <recommendedName>
        <fullName evidence="8">L-ornithine N(alpha)-acyltransferase</fullName>
        <ecNumber evidence="7">2.3.2.30</ecNumber>
    </recommendedName>
</protein>
<dbReference type="GO" id="GO:0043810">
    <property type="term" value="F:ornithine-acyl [acyl carrier protein] N-acyltransferase activity"/>
    <property type="evidence" value="ECO:0007669"/>
    <property type="project" value="UniProtKB-EC"/>
</dbReference>
<dbReference type="KEGG" id="fau:Fraau_2231"/>
<proteinExistence type="inferred from homology"/>